<keyword evidence="11" id="KW-0234">DNA repair</keyword>
<keyword evidence="12" id="KW-0539">Nucleus</keyword>
<evidence type="ECO:0000313" key="32">
    <source>
        <dbReference type="Proteomes" id="UP001501940"/>
    </source>
</evidence>
<evidence type="ECO:0000256" key="6">
    <source>
        <dbReference type="ARBA" id="ARBA00022763"/>
    </source>
</evidence>
<evidence type="ECO:0000256" key="22">
    <source>
        <dbReference type="ARBA" id="ARBA00053025"/>
    </source>
</evidence>
<evidence type="ECO:0000256" key="7">
    <source>
        <dbReference type="ARBA" id="ARBA00022842"/>
    </source>
</evidence>
<feature type="binding site" evidence="28">
    <location>
        <position position="255"/>
    </location>
    <ligand>
        <name>2-oxoglutarate</name>
        <dbReference type="ChEBI" id="CHEBI:16810"/>
    </ligand>
</feature>
<evidence type="ECO:0000256" key="2">
    <source>
        <dbReference type="ARBA" id="ARBA00004604"/>
    </source>
</evidence>
<evidence type="ECO:0000256" key="16">
    <source>
        <dbReference type="ARBA" id="ARBA00051376"/>
    </source>
</evidence>
<evidence type="ECO:0000256" key="21">
    <source>
        <dbReference type="ARBA" id="ARBA00052800"/>
    </source>
</evidence>
<feature type="region of interest" description="Disordered" evidence="29">
    <location>
        <begin position="29"/>
        <end position="64"/>
    </location>
</feature>
<proteinExistence type="inferred from homology"/>
<dbReference type="PANTHER" id="PTHR31573:SF1">
    <property type="entry name" value="DNA OXIDATIVE DEMETHYLASE ALKBH2"/>
    <property type="match status" value="1"/>
</dbReference>
<evidence type="ECO:0000256" key="12">
    <source>
        <dbReference type="ARBA" id="ARBA00023242"/>
    </source>
</evidence>
<evidence type="ECO:0000313" key="31">
    <source>
        <dbReference type="Ensembl" id="ENSAOCP00000067371.1"/>
    </source>
</evidence>
<reference evidence="31 32" key="1">
    <citation type="submission" date="2022-01" db="EMBL/GenBank/DDBJ databases">
        <title>A chromosome-scale genome assembly of the false clownfish, Amphiprion ocellaris.</title>
        <authorList>
            <person name="Ryu T."/>
        </authorList>
    </citation>
    <scope>NUCLEOTIDE SEQUENCE [LARGE SCALE GENOMIC DNA]</scope>
</reference>
<feature type="binding site" evidence="28">
    <location>
        <position position="267"/>
    </location>
    <ligand>
        <name>2-oxoglutarate</name>
        <dbReference type="ChEBI" id="CHEBI:16810"/>
    </ligand>
</feature>
<feature type="binding site" evidence="28">
    <location>
        <position position="180"/>
    </location>
    <ligand>
        <name>2-oxoglutarate</name>
        <dbReference type="ChEBI" id="CHEBI:16810"/>
    </ligand>
</feature>
<gene>
    <name evidence="31" type="primary">ALKBH2</name>
</gene>
<protein>
    <recommendedName>
        <fullName evidence="25">DNA oxidative demethylase ALKBH2</fullName>
        <ecNumber evidence="24">1.14.11.33</ecNumber>
    </recommendedName>
    <alternativeName>
        <fullName evidence="26">Alkylated DNA repair protein alkB homolog 2</fullName>
    </alternativeName>
    <alternativeName>
        <fullName evidence="27">Alpha-ketoglutarate-dependent dioxygenase alkB homolog 2</fullName>
    </alternativeName>
</protein>
<evidence type="ECO:0000256" key="20">
    <source>
        <dbReference type="ARBA" id="ARBA00052627"/>
    </source>
</evidence>
<dbReference type="InterPro" id="IPR005123">
    <property type="entry name" value="Oxoglu/Fe-dep_dioxygenase_dom"/>
</dbReference>
<dbReference type="Ensembl" id="ENSAOCT00000046251.1">
    <property type="protein sequence ID" value="ENSAOCP00000067371.1"/>
    <property type="gene ID" value="ENSAOCG00000028812.1"/>
</dbReference>
<sequence length="281" mass="32230">MTEKAPPCRLTGLVLQQLTAMDNFVMGEQSKRSCSTDVRRSPRKKIKVEKSERMKEEDPEEEEDAVLAEFAHPVPWRKIEADGLDCDYALLFSKQEADQLFKQLEEEVVYSTGEAAKVQVFGKVHDIPRKQATYGDEGLNYTYSGVKHSARPWTPTLEQIRDAVTRTTGWTFNFVLLNRYKDGQDHIGEHRDDERELDPVSPIASVSFGAARDFIFRHRDARGKQSSQQIEPVKLELAHGSLLLMNPPTNTFWYHSLPVRKKVLSPRINLTFRRILQGSKK</sequence>
<evidence type="ECO:0000256" key="17">
    <source>
        <dbReference type="ARBA" id="ARBA00051434"/>
    </source>
</evidence>
<comment type="catalytic activity">
    <reaction evidence="21">
        <text>an N(1)-methyl-2'-deoxyadenosine in double-stranded DNA + 2-oxoglutarate + O2 = a 2'-deoxyadenosine in double-stranded DNA + formaldehyde + succinate + CO2 + H(+)</text>
        <dbReference type="Rhea" id="RHEA:70443"/>
        <dbReference type="Rhea" id="RHEA-COMP:14236"/>
        <dbReference type="Rhea" id="RHEA-COMP:17897"/>
        <dbReference type="ChEBI" id="CHEBI:15378"/>
        <dbReference type="ChEBI" id="CHEBI:15379"/>
        <dbReference type="ChEBI" id="CHEBI:16526"/>
        <dbReference type="ChEBI" id="CHEBI:16810"/>
        <dbReference type="ChEBI" id="CHEBI:16842"/>
        <dbReference type="ChEBI" id="CHEBI:30031"/>
        <dbReference type="ChEBI" id="CHEBI:90615"/>
        <dbReference type="ChEBI" id="CHEBI:139096"/>
    </reaction>
    <physiologicalReaction direction="left-to-right" evidence="21">
        <dbReference type="Rhea" id="RHEA:70444"/>
    </physiologicalReaction>
</comment>
<evidence type="ECO:0000256" key="26">
    <source>
        <dbReference type="ARBA" id="ARBA00077989"/>
    </source>
</evidence>
<evidence type="ECO:0000256" key="18">
    <source>
        <dbReference type="ARBA" id="ARBA00051755"/>
    </source>
</evidence>
<comment type="similarity">
    <text evidence="4">Belongs to the alkB family.</text>
</comment>
<evidence type="ECO:0000256" key="24">
    <source>
        <dbReference type="ARBA" id="ARBA00066725"/>
    </source>
</evidence>
<feature type="domain" description="Fe2OG dioxygenase" evidence="30">
    <location>
        <begin position="171"/>
        <end position="276"/>
    </location>
</feature>
<keyword evidence="6" id="KW-0227">DNA damage</keyword>
<keyword evidence="5" id="KW-0479">Metal-binding</keyword>
<comment type="catalytic activity">
    <reaction evidence="17">
        <text>a 3,N(4)-etheno-2'-deoxycytidine in double-stranded DNA + 2-oxoglutarate + O2 + H2O = a 2'-deoxycytidine in double-stranded DNA + glyoxal + succinate + CO2</text>
        <dbReference type="Rhea" id="RHEA:70467"/>
        <dbReference type="Rhea" id="RHEA-COMP:17070"/>
        <dbReference type="Rhea" id="RHEA-COMP:17905"/>
        <dbReference type="ChEBI" id="CHEBI:15377"/>
        <dbReference type="ChEBI" id="CHEBI:15379"/>
        <dbReference type="ChEBI" id="CHEBI:16526"/>
        <dbReference type="ChEBI" id="CHEBI:16810"/>
        <dbReference type="ChEBI" id="CHEBI:30031"/>
        <dbReference type="ChEBI" id="CHEBI:34779"/>
        <dbReference type="ChEBI" id="CHEBI:85452"/>
        <dbReference type="ChEBI" id="CHEBI:189585"/>
    </reaction>
    <physiologicalReaction direction="left-to-right" evidence="17">
        <dbReference type="Rhea" id="RHEA:70468"/>
    </physiologicalReaction>
</comment>
<dbReference type="InterPro" id="IPR027450">
    <property type="entry name" value="AlkB-like"/>
</dbReference>
<keyword evidence="8" id="KW-0223">Dioxygenase</keyword>
<comment type="catalytic activity">
    <reaction evidence="19">
        <text>a 3,N(4)-etheno-2'-deoxycytidine in single-stranded DNA + 2-oxoglutarate + O2 + H2O = a 2'-deoxycytidine in single-stranded DNA + glyoxal + succinate + CO2</text>
        <dbReference type="Rhea" id="RHEA:70471"/>
        <dbReference type="Rhea" id="RHEA-COMP:12846"/>
        <dbReference type="Rhea" id="RHEA-COMP:17906"/>
        <dbReference type="ChEBI" id="CHEBI:15377"/>
        <dbReference type="ChEBI" id="CHEBI:15379"/>
        <dbReference type="ChEBI" id="CHEBI:16526"/>
        <dbReference type="ChEBI" id="CHEBI:16810"/>
        <dbReference type="ChEBI" id="CHEBI:30031"/>
        <dbReference type="ChEBI" id="CHEBI:34779"/>
        <dbReference type="ChEBI" id="CHEBI:85452"/>
        <dbReference type="ChEBI" id="CHEBI:189585"/>
    </reaction>
    <physiologicalReaction direction="left-to-right" evidence="19">
        <dbReference type="Rhea" id="RHEA:70472"/>
    </physiologicalReaction>
</comment>
<feature type="binding site" evidence="28">
    <location>
        <position position="271"/>
    </location>
    <ligand>
        <name>2-oxoglutarate</name>
        <dbReference type="ChEBI" id="CHEBI:16810"/>
    </ligand>
</feature>
<dbReference type="SUPFAM" id="SSF51197">
    <property type="entry name" value="Clavaminate synthase-like"/>
    <property type="match status" value="1"/>
</dbReference>
<dbReference type="GO" id="GO:0005730">
    <property type="term" value="C:nucleolus"/>
    <property type="evidence" value="ECO:0007669"/>
    <property type="project" value="UniProtKB-SubCell"/>
</dbReference>
<dbReference type="InterPro" id="IPR037151">
    <property type="entry name" value="AlkB-like_sf"/>
</dbReference>
<feature type="binding site" evidence="28">
    <location>
        <position position="178"/>
    </location>
    <ligand>
        <name>2-oxoglutarate</name>
        <dbReference type="ChEBI" id="CHEBI:16810"/>
    </ligand>
</feature>
<evidence type="ECO:0000256" key="23">
    <source>
        <dbReference type="ARBA" id="ARBA00062909"/>
    </source>
</evidence>
<dbReference type="Proteomes" id="UP001501940">
    <property type="component" value="Chromosome 6"/>
</dbReference>
<keyword evidence="10" id="KW-0408">Iron</keyword>
<comment type="catalytic activity">
    <reaction evidence="18">
        <text>a 1,N(2)-etheno-2'-deoxyguanosine in double-stranded DNA + 2-oxoglutarate + O2 + H2O = a 2'-deoxyguanosine in double-stranded DNA + glyoxal + succinate + CO2</text>
        <dbReference type="Rhea" id="RHEA:70487"/>
        <dbReference type="Rhea" id="RHEA-COMP:17910"/>
        <dbReference type="Rhea" id="RHEA-COMP:17912"/>
        <dbReference type="ChEBI" id="CHEBI:15377"/>
        <dbReference type="ChEBI" id="CHEBI:15379"/>
        <dbReference type="ChEBI" id="CHEBI:16526"/>
        <dbReference type="ChEBI" id="CHEBI:16810"/>
        <dbReference type="ChEBI" id="CHEBI:30031"/>
        <dbReference type="ChEBI" id="CHEBI:34779"/>
        <dbReference type="ChEBI" id="CHEBI:85445"/>
        <dbReference type="ChEBI" id="CHEBI:189586"/>
    </reaction>
    <physiologicalReaction direction="left-to-right" evidence="18">
        <dbReference type="Rhea" id="RHEA:70488"/>
    </physiologicalReaction>
</comment>
<evidence type="ECO:0000256" key="9">
    <source>
        <dbReference type="ARBA" id="ARBA00023002"/>
    </source>
</evidence>
<dbReference type="GO" id="GO:0035516">
    <property type="term" value="F:broad specificity oxidative DNA demethylase activity"/>
    <property type="evidence" value="ECO:0007669"/>
    <property type="project" value="UniProtKB-EC"/>
</dbReference>
<evidence type="ECO:0000256" key="13">
    <source>
        <dbReference type="ARBA" id="ARBA00051010"/>
    </source>
</evidence>
<evidence type="ECO:0000256" key="27">
    <source>
        <dbReference type="ARBA" id="ARBA00081727"/>
    </source>
</evidence>
<name>A0AAQ5ZS90_AMPOC</name>
<comment type="catalytic activity">
    <reaction evidence="16">
        <text>an N(3)-methyl-2'-deoxycytidine in double-stranded DNA + 2-oxoglutarate + O2 = a 2'-deoxycytidine in double-stranded DNA + formaldehyde + succinate + CO2 + H(+)</text>
        <dbReference type="Rhea" id="RHEA:70439"/>
        <dbReference type="Rhea" id="RHEA-COMP:14237"/>
        <dbReference type="Rhea" id="RHEA-COMP:17070"/>
        <dbReference type="ChEBI" id="CHEBI:15378"/>
        <dbReference type="ChEBI" id="CHEBI:15379"/>
        <dbReference type="ChEBI" id="CHEBI:16526"/>
        <dbReference type="ChEBI" id="CHEBI:16810"/>
        <dbReference type="ChEBI" id="CHEBI:16842"/>
        <dbReference type="ChEBI" id="CHEBI:30031"/>
        <dbReference type="ChEBI" id="CHEBI:85452"/>
        <dbReference type="ChEBI" id="CHEBI:139075"/>
    </reaction>
    <physiologicalReaction direction="left-to-right" evidence="16">
        <dbReference type="Rhea" id="RHEA:70440"/>
    </physiologicalReaction>
</comment>
<evidence type="ECO:0000256" key="3">
    <source>
        <dbReference type="ARBA" id="ARBA00004642"/>
    </source>
</evidence>
<feature type="binding site" evidence="28">
    <location>
        <position position="273"/>
    </location>
    <ligand>
        <name>2-oxoglutarate</name>
        <dbReference type="ChEBI" id="CHEBI:16810"/>
    </ligand>
</feature>
<evidence type="ECO:0000256" key="11">
    <source>
        <dbReference type="ARBA" id="ARBA00023204"/>
    </source>
</evidence>
<evidence type="ECO:0000256" key="25">
    <source>
        <dbReference type="ARBA" id="ARBA00072134"/>
    </source>
</evidence>
<comment type="subcellular location">
    <subcellularLocation>
        <location evidence="2">Nucleus</location>
        <location evidence="2">Nucleolus</location>
    </subcellularLocation>
    <subcellularLocation>
        <location evidence="3">Nucleus</location>
        <location evidence="3">Nucleoplasm</location>
    </subcellularLocation>
</comment>
<evidence type="ECO:0000256" key="29">
    <source>
        <dbReference type="SAM" id="MobiDB-lite"/>
    </source>
</evidence>
<comment type="catalytic activity">
    <reaction evidence="14">
        <text>an N(3)-methyl-2'-deoxycytidine in single-stranded DNA + 2-oxoglutarate + O2 = a 2'-deoxycytidine in single-stranded DNA + formaldehyde + succinate + CO2 + H(+)</text>
        <dbReference type="Rhea" id="RHEA:70435"/>
        <dbReference type="Rhea" id="RHEA-COMP:12846"/>
        <dbReference type="Rhea" id="RHEA-COMP:17894"/>
        <dbReference type="ChEBI" id="CHEBI:15378"/>
        <dbReference type="ChEBI" id="CHEBI:15379"/>
        <dbReference type="ChEBI" id="CHEBI:16526"/>
        <dbReference type="ChEBI" id="CHEBI:16810"/>
        <dbReference type="ChEBI" id="CHEBI:16842"/>
        <dbReference type="ChEBI" id="CHEBI:30031"/>
        <dbReference type="ChEBI" id="CHEBI:85452"/>
        <dbReference type="ChEBI" id="CHEBI:139075"/>
    </reaction>
    <physiologicalReaction direction="left-to-right" evidence="14">
        <dbReference type="Rhea" id="RHEA:70436"/>
    </physiologicalReaction>
</comment>
<dbReference type="GO" id="GO:0005654">
    <property type="term" value="C:nucleoplasm"/>
    <property type="evidence" value="ECO:0007669"/>
    <property type="project" value="UniProtKB-SubCell"/>
</dbReference>
<comment type="catalytic activity">
    <reaction evidence="15">
        <text>a 1,N(6)-etheno-2'-deoxyadenosine in single-stranded DNA + 2-oxoglutarate + O2 + H2O = a 2'-deoxyadenosine in single-stranded DNA + glyoxal + succinate + CO2</text>
        <dbReference type="Rhea" id="RHEA:70459"/>
        <dbReference type="Rhea" id="RHEA-COMP:17896"/>
        <dbReference type="Rhea" id="RHEA-COMP:17904"/>
        <dbReference type="ChEBI" id="CHEBI:15377"/>
        <dbReference type="ChEBI" id="CHEBI:15379"/>
        <dbReference type="ChEBI" id="CHEBI:16526"/>
        <dbReference type="ChEBI" id="CHEBI:16810"/>
        <dbReference type="ChEBI" id="CHEBI:30031"/>
        <dbReference type="ChEBI" id="CHEBI:34779"/>
        <dbReference type="ChEBI" id="CHEBI:90615"/>
        <dbReference type="ChEBI" id="CHEBI:189583"/>
    </reaction>
    <physiologicalReaction direction="left-to-right" evidence="15">
        <dbReference type="Rhea" id="RHEA:70460"/>
    </physiologicalReaction>
</comment>
<comment type="catalytic activity">
    <reaction evidence="20">
        <text>a 1,N(6)-etheno-2'-deoxyadenosine in double-stranded DNA + 2-oxoglutarate + O2 + H2O = a 2'-deoxyadenosine in double-stranded DNA + glyoxal + succinate + CO2</text>
        <dbReference type="Rhea" id="RHEA:70463"/>
        <dbReference type="Rhea" id="RHEA-COMP:17897"/>
        <dbReference type="Rhea" id="RHEA-COMP:17903"/>
        <dbReference type="ChEBI" id="CHEBI:15377"/>
        <dbReference type="ChEBI" id="CHEBI:15379"/>
        <dbReference type="ChEBI" id="CHEBI:16526"/>
        <dbReference type="ChEBI" id="CHEBI:16810"/>
        <dbReference type="ChEBI" id="CHEBI:30031"/>
        <dbReference type="ChEBI" id="CHEBI:34779"/>
        <dbReference type="ChEBI" id="CHEBI:90615"/>
        <dbReference type="ChEBI" id="CHEBI:189583"/>
    </reaction>
    <physiologicalReaction direction="left-to-right" evidence="20">
        <dbReference type="Rhea" id="RHEA:70464"/>
    </physiologicalReaction>
</comment>
<dbReference type="GO" id="GO:0006307">
    <property type="term" value="P:DNA alkylation repair"/>
    <property type="evidence" value="ECO:0007669"/>
    <property type="project" value="UniProtKB-ARBA"/>
</dbReference>
<comment type="cofactor">
    <cofactor evidence="1">
        <name>Fe(2+)</name>
        <dbReference type="ChEBI" id="CHEBI:29033"/>
    </cofactor>
</comment>
<evidence type="ECO:0000256" key="28">
    <source>
        <dbReference type="PIRSR" id="PIRSR632852-1"/>
    </source>
</evidence>
<evidence type="ECO:0000256" key="19">
    <source>
        <dbReference type="ARBA" id="ARBA00052597"/>
    </source>
</evidence>
<dbReference type="Pfam" id="PF13532">
    <property type="entry name" value="2OG-FeII_Oxy_2"/>
    <property type="match status" value="1"/>
</dbReference>
<keyword evidence="7" id="KW-0460">Magnesium</keyword>
<dbReference type="Gene3D" id="2.60.120.590">
    <property type="entry name" value="Alpha-ketoglutarate-dependent dioxygenase AlkB-like"/>
    <property type="match status" value="1"/>
</dbReference>
<dbReference type="GO" id="GO:0051747">
    <property type="term" value="F:cytosine C-5 DNA demethylase activity"/>
    <property type="evidence" value="ECO:0007669"/>
    <property type="project" value="UniProtKB-ARBA"/>
</dbReference>
<dbReference type="PANTHER" id="PTHR31573">
    <property type="entry name" value="ALPHA-KETOGLUTARATE-DEPENDENT DIOXYGENASE ALKB HOMOLOG 2"/>
    <property type="match status" value="1"/>
</dbReference>
<dbReference type="EC" id="1.14.11.33" evidence="24"/>
<evidence type="ECO:0000256" key="8">
    <source>
        <dbReference type="ARBA" id="ARBA00022964"/>
    </source>
</evidence>
<comment type="catalytic activity">
    <reaction evidence="22">
        <text>a methylated nucleobase within DNA + 2-oxoglutarate + O2 = a nucleobase within DNA + formaldehyde + succinate + CO2</text>
        <dbReference type="Rhea" id="RHEA:30299"/>
        <dbReference type="Rhea" id="RHEA-COMP:12192"/>
        <dbReference type="Rhea" id="RHEA-COMP:12193"/>
        <dbReference type="ChEBI" id="CHEBI:15379"/>
        <dbReference type="ChEBI" id="CHEBI:16526"/>
        <dbReference type="ChEBI" id="CHEBI:16810"/>
        <dbReference type="ChEBI" id="CHEBI:16842"/>
        <dbReference type="ChEBI" id="CHEBI:30031"/>
        <dbReference type="ChEBI" id="CHEBI:32875"/>
        <dbReference type="ChEBI" id="CHEBI:64428"/>
        <dbReference type="EC" id="1.14.11.33"/>
    </reaction>
    <physiologicalReaction direction="left-to-right" evidence="22">
        <dbReference type="Rhea" id="RHEA:30300"/>
    </physiologicalReaction>
</comment>
<comment type="catalytic activity">
    <reaction evidence="13">
        <text>an N(1)-methyl-2'-deoxyadenosine in single-stranded DNA + 2-oxoglutarate + O2 = a 2'-deoxyadenosine in single-stranded DNA + formaldehyde + succinate + CO2 + H(+)</text>
        <dbReference type="Rhea" id="RHEA:70447"/>
        <dbReference type="Rhea" id="RHEA-COMP:17895"/>
        <dbReference type="Rhea" id="RHEA-COMP:17896"/>
        <dbReference type="ChEBI" id="CHEBI:15378"/>
        <dbReference type="ChEBI" id="CHEBI:15379"/>
        <dbReference type="ChEBI" id="CHEBI:16526"/>
        <dbReference type="ChEBI" id="CHEBI:16810"/>
        <dbReference type="ChEBI" id="CHEBI:16842"/>
        <dbReference type="ChEBI" id="CHEBI:30031"/>
        <dbReference type="ChEBI" id="CHEBI:90615"/>
        <dbReference type="ChEBI" id="CHEBI:139096"/>
    </reaction>
    <physiologicalReaction direction="left-to-right" evidence="13">
        <dbReference type="Rhea" id="RHEA:70448"/>
    </physiologicalReaction>
</comment>
<evidence type="ECO:0000256" key="4">
    <source>
        <dbReference type="ARBA" id="ARBA00007879"/>
    </source>
</evidence>
<accession>A0AAQ5ZS90</accession>
<keyword evidence="32" id="KW-1185">Reference proteome</keyword>
<evidence type="ECO:0000256" key="15">
    <source>
        <dbReference type="ARBA" id="ARBA00051189"/>
    </source>
</evidence>
<dbReference type="AlphaFoldDB" id="A0AAQ5ZS90"/>
<organism evidence="31 32">
    <name type="scientific">Amphiprion ocellaris</name>
    <name type="common">Clown anemonefish</name>
    <dbReference type="NCBI Taxonomy" id="80972"/>
    <lineage>
        <taxon>Eukaryota</taxon>
        <taxon>Metazoa</taxon>
        <taxon>Chordata</taxon>
        <taxon>Craniata</taxon>
        <taxon>Vertebrata</taxon>
        <taxon>Euteleostomi</taxon>
        <taxon>Actinopterygii</taxon>
        <taxon>Neopterygii</taxon>
        <taxon>Teleostei</taxon>
        <taxon>Neoteleostei</taxon>
        <taxon>Acanthomorphata</taxon>
        <taxon>Ovalentaria</taxon>
        <taxon>Pomacentridae</taxon>
        <taxon>Amphiprion</taxon>
    </lineage>
</organism>
<dbReference type="PROSITE" id="PS51471">
    <property type="entry name" value="FE2OG_OXY"/>
    <property type="match status" value="1"/>
</dbReference>
<evidence type="ECO:0000256" key="10">
    <source>
        <dbReference type="ARBA" id="ARBA00023004"/>
    </source>
</evidence>
<dbReference type="FunFam" id="2.60.120.590:FF:000004">
    <property type="entry name" value="DNA oxidative demethylase ALKBH2"/>
    <property type="match status" value="1"/>
</dbReference>
<feature type="binding site" evidence="28">
    <location>
        <begin position="141"/>
        <end position="143"/>
    </location>
    <ligand>
        <name>substrate</name>
    </ligand>
</feature>
<comment type="subunit">
    <text evidence="23">Interacts with PCNA homotrimer; this interaction is enhanced during the S-phase of the cell cycle. Interacts with nucleolar proteins NCL, UBTF and NPM1. Interacts with XRCC5-XRCC6 heterodimer.</text>
</comment>
<dbReference type="GO" id="GO:0008198">
    <property type="term" value="F:ferrous iron binding"/>
    <property type="evidence" value="ECO:0007669"/>
    <property type="project" value="TreeGrafter"/>
</dbReference>
<evidence type="ECO:0000256" key="1">
    <source>
        <dbReference type="ARBA" id="ARBA00001954"/>
    </source>
</evidence>
<dbReference type="GeneTree" id="ENSGT00940000159009"/>
<reference evidence="31" key="3">
    <citation type="submission" date="2025-09" db="UniProtKB">
        <authorList>
            <consortium name="Ensembl"/>
        </authorList>
    </citation>
    <scope>IDENTIFICATION</scope>
</reference>
<feature type="binding site" evidence="28">
    <location>
        <position position="193"/>
    </location>
    <ligand>
        <name>substrate</name>
    </ligand>
</feature>
<feature type="binding site" evidence="28">
    <location>
        <position position="190"/>
    </location>
    <ligand>
        <name>2-oxoglutarate</name>
        <dbReference type="ChEBI" id="CHEBI:16810"/>
    </ligand>
</feature>
<feature type="binding site" evidence="28">
    <location>
        <begin position="121"/>
        <end position="123"/>
    </location>
    <ligand>
        <name>substrate</name>
    </ligand>
</feature>
<dbReference type="InterPro" id="IPR032852">
    <property type="entry name" value="ALKBH2"/>
</dbReference>
<evidence type="ECO:0000256" key="5">
    <source>
        <dbReference type="ARBA" id="ARBA00022723"/>
    </source>
</evidence>
<keyword evidence="9" id="KW-0560">Oxidoreductase</keyword>
<evidence type="ECO:0000256" key="14">
    <source>
        <dbReference type="ARBA" id="ARBA00051165"/>
    </source>
</evidence>
<reference evidence="31" key="2">
    <citation type="submission" date="2025-08" db="UniProtKB">
        <authorList>
            <consortium name="Ensembl"/>
        </authorList>
    </citation>
    <scope>IDENTIFICATION</scope>
</reference>
<evidence type="ECO:0000259" key="30">
    <source>
        <dbReference type="PROSITE" id="PS51471"/>
    </source>
</evidence>